<sequence>MVLECRPRPDCRLGSKQIWYQRTEFKCPRVSMKLC</sequence>
<evidence type="ECO:0000313" key="2">
    <source>
        <dbReference type="Proteomes" id="UP001234989"/>
    </source>
</evidence>
<accession>A0AAF0U8B1</accession>
<organism evidence="1 2">
    <name type="scientific">Solanum verrucosum</name>
    <dbReference type="NCBI Taxonomy" id="315347"/>
    <lineage>
        <taxon>Eukaryota</taxon>
        <taxon>Viridiplantae</taxon>
        <taxon>Streptophyta</taxon>
        <taxon>Embryophyta</taxon>
        <taxon>Tracheophyta</taxon>
        <taxon>Spermatophyta</taxon>
        <taxon>Magnoliopsida</taxon>
        <taxon>eudicotyledons</taxon>
        <taxon>Gunneridae</taxon>
        <taxon>Pentapetalae</taxon>
        <taxon>asterids</taxon>
        <taxon>lamiids</taxon>
        <taxon>Solanales</taxon>
        <taxon>Solanaceae</taxon>
        <taxon>Solanoideae</taxon>
        <taxon>Solaneae</taxon>
        <taxon>Solanum</taxon>
    </lineage>
</organism>
<dbReference type="Proteomes" id="UP001234989">
    <property type="component" value="Chromosome 8"/>
</dbReference>
<reference evidence="1" key="1">
    <citation type="submission" date="2023-08" db="EMBL/GenBank/DDBJ databases">
        <title>A de novo genome assembly of Solanum verrucosum Schlechtendal, a Mexican diploid species geographically isolated from the other diploid A-genome species in potato relatives.</title>
        <authorList>
            <person name="Hosaka K."/>
        </authorList>
    </citation>
    <scope>NUCLEOTIDE SEQUENCE</scope>
    <source>
        <tissue evidence="1">Young leaves</tissue>
    </source>
</reference>
<keyword evidence="2" id="KW-1185">Reference proteome</keyword>
<dbReference type="EMBL" id="CP133619">
    <property type="protein sequence ID" value="WMV41016.1"/>
    <property type="molecule type" value="Genomic_DNA"/>
</dbReference>
<protein>
    <submittedName>
        <fullName evidence="1">Uncharacterized protein</fullName>
    </submittedName>
</protein>
<name>A0AAF0U8B1_SOLVR</name>
<evidence type="ECO:0000313" key="1">
    <source>
        <dbReference type="EMBL" id="WMV41016.1"/>
    </source>
</evidence>
<gene>
    <name evidence="1" type="ORF">MTR67_034401</name>
</gene>
<proteinExistence type="predicted"/>
<dbReference type="AlphaFoldDB" id="A0AAF0U8B1"/>